<protein>
    <submittedName>
        <fullName evidence="2">Uncharacterized protein</fullName>
    </submittedName>
</protein>
<feature type="region of interest" description="Disordered" evidence="1">
    <location>
        <begin position="64"/>
        <end position="93"/>
    </location>
</feature>
<evidence type="ECO:0000256" key="1">
    <source>
        <dbReference type="SAM" id="MobiDB-lite"/>
    </source>
</evidence>
<organism evidence="2 3">
    <name type="scientific">Pelagibius litoralis</name>
    <dbReference type="NCBI Taxonomy" id="374515"/>
    <lineage>
        <taxon>Bacteria</taxon>
        <taxon>Pseudomonadati</taxon>
        <taxon>Pseudomonadota</taxon>
        <taxon>Alphaproteobacteria</taxon>
        <taxon>Rhodospirillales</taxon>
        <taxon>Rhodovibrionaceae</taxon>
        <taxon>Pelagibius</taxon>
    </lineage>
</organism>
<evidence type="ECO:0000313" key="3">
    <source>
        <dbReference type="Proteomes" id="UP000761264"/>
    </source>
</evidence>
<dbReference type="AlphaFoldDB" id="A0A967F350"/>
<dbReference type="EMBL" id="JAAQPH010000039">
    <property type="protein sequence ID" value="NIA72324.1"/>
    <property type="molecule type" value="Genomic_DNA"/>
</dbReference>
<name>A0A967F350_9PROT</name>
<sequence>MSLEKLIGVETDFRSEEIADAAAAKQNQPADEPEGKAEIGEDDGAATVEDADTIAAIAQDLINDPQSEGDDAMMEKRAADVKKEDIGRQSRKG</sequence>
<feature type="compositionally biased region" description="Basic and acidic residues" evidence="1">
    <location>
        <begin position="73"/>
        <end position="93"/>
    </location>
</feature>
<dbReference type="Proteomes" id="UP000761264">
    <property type="component" value="Unassembled WGS sequence"/>
</dbReference>
<proteinExistence type="predicted"/>
<evidence type="ECO:0000313" key="2">
    <source>
        <dbReference type="EMBL" id="NIA72324.1"/>
    </source>
</evidence>
<gene>
    <name evidence="2" type="ORF">HBA54_27415</name>
</gene>
<accession>A0A967F350</accession>
<reference evidence="2" key="1">
    <citation type="submission" date="2020-03" db="EMBL/GenBank/DDBJ databases">
        <title>Genome of Pelagibius litoralis DSM 21314T.</title>
        <authorList>
            <person name="Wang G."/>
        </authorList>
    </citation>
    <scope>NUCLEOTIDE SEQUENCE</scope>
    <source>
        <strain evidence="2">DSM 21314</strain>
    </source>
</reference>
<comment type="caution">
    <text evidence="2">The sequence shown here is derived from an EMBL/GenBank/DDBJ whole genome shotgun (WGS) entry which is preliminary data.</text>
</comment>
<dbReference type="RefSeq" id="WP_167231501.1">
    <property type="nucleotide sequence ID" value="NZ_JAAQPH010000039.1"/>
</dbReference>
<keyword evidence="3" id="KW-1185">Reference proteome</keyword>